<dbReference type="STRING" id="483547.GSUB_03540"/>
<dbReference type="AlphaFoldDB" id="A0A0B5FES5"/>
<dbReference type="KEGG" id="gsb:GSUB_03540"/>
<evidence type="ECO:0000256" key="1">
    <source>
        <dbReference type="ARBA" id="ARBA00004496"/>
    </source>
</evidence>
<sequence>MQLGAHYLDAGRCEFSVWAPRARQVELKLDSPHERILPMTRQERGYWRIVVDDVLPGACYQFRLDDEKDRPDPASGYQPDSVHGPSQVIDHEAFAWSDRDWKGRPLSEMVIYELHVGTFTQEGTFEAIIPRLEELRDMGITAIELMPVAQFPGTRNWGYDGVFPFAVQNSYGGPEGLKKLVDAAHQADLAVILDVVYNHLGPEGNYLRDFGPYFTDHYRTAWGEAINFDGPHSDEVRRYFLQNALYWFRHFHIDALRLDAVHAINDFSAKPFLQELVEQTEEFSAGNRRECLLIAESDLNDARLIRPEKLGGIGMHAQWSDDFHHALHVLLTEESLGYYADFGHIGDLVKALREGFILSWRYSEFRKRHHGNSSADRPAEQFVVCSQNHDQVGNRMRGERLISLAGFEAAKLAAGAVILSPYIPLLFMGEEYGEDRPFPYFVSFDDDELIEGVRAGRKREFKDFHQEGEPPDPQDPATFDSARIDWASRRKGDKGAMNAFYRELLRLRRDHPVLNRCDNRQLEGWGMEGQRVLWLRRHHEKDEVWMLMNFNRAVAQCPFPARTGSWRKLIDSADRQWRGPGARLPARIEGGQQVELPPHSLALFTKES</sequence>
<dbReference type="GO" id="GO:0033942">
    <property type="term" value="F:4-alpha-D-(1-&gt;4)-alpha-D-glucanotrehalose trehalohydrolase activity"/>
    <property type="evidence" value="ECO:0007669"/>
    <property type="project" value="UniProtKB-EC"/>
</dbReference>
<dbReference type="CDD" id="cd11325">
    <property type="entry name" value="AmyAc_GTHase"/>
    <property type="match status" value="1"/>
</dbReference>
<dbReference type="HOGENOM" id="CLU_020726_2_0_7"/>
<organism evidence="19 20">
    <name type="scientific">Geoalkalibacter subterraneus</name>
    <dbReference type="NCBI Taxonomy" id="483547"/>
    <lineage>
        <taxon>Bacteria</taxon>
        <taxon>Pseudomonadati</taxon>
        <taxon>Thermodesulfobacteriota</taxon>
        <taxon>Desulfuromonadia</taxon>
        <taxon>Desulfuromonadales</taxon>
        <taxon>Geoalkalibacteraceae</taxon>
        <taxon>Geoalkalibacter</taxon>
    </lineage>
</organism>
<dbReference type="PIRSF" id="PIRSF006337">
    <property type="entry name" value="Trehalose_TreZ"/>
    <property type="match status" value="1"/>
</dbReference>
<dbReference type="Pfam" id="PF00128">
    <property type="entry name" value="Alpha-amylase"/>
    <property type="match status" value="1"/>
</dbReference>
<reference evidence="19 20" key="1">
    <citation type="journal article" date="2015" name="Genome Announc.">
        <title>Genomes of Geoalkalibacter ferrihydriticus Z-0531T and Geoalkalibacter subterraneus Red1T, Two Haloalkaliphilic Metal-Reducing Deltaproteobacteria.</title>
        <authorList>
            <person name="Badalamenti J.P."/>
            <person name="Krajmalnik-Brown R."/>
            <person name="Torres C.I."/>
            <person name="Bond D.R."/>
        </authorList>
    </citation>
    <scope>NUCLEOTIDE SEQUENCE [LARGE SCALE GENOMIC DNA]</scope>
    <source>
        <strain evidence="19 20">Red1</strain>
    </source>
</reference>
<evidence type="ECO:0000256" key="5">
    <source>
        <dbReference type="ARBA" id="ARBA00015938"/>
    </source>
</evidence>
<dbReference type="InterPro" id="IPR013783">
    <property type="entry name" value="Ig-like_fold"/>
</dbReference>
<dbReference type="Gene3D" id="2.60.40.10">
    <property type="entry name" value="Immunoglobulins"/>
    <property type="match status" value="1"/>
</dbReference>
<comment type="catalytic activity">
    <reaction evidence="12 14">
        <text>hydrolysis of (1-&gt;4)-alpha-D-glucosidic linkage in 4-alpha-D-[(1-&gt;4)-alpha-D-glucanosyl]n trehalose to yield trehalose and (1-&gt;4)-alpha-D-glucan.</text>
        <dbReference type="EC" id="3.2.1.141"/>
    </reaction>
</comment>
<feature type="site" description="Transition state stabilizer" evidence="17">
    <location>
        <position position="390"/>
    </location>
</feature>
<dbReference type="Gene3D" id="1.10.10.760">
    <property type="entry name" value="E-set domains of sugar-utilizing enzymes"/>
    <property type="match status" value="1"/>
</dbReference>
<evidence type="ECO:0000313" key="19">
    <source>
        <dbReference type="EMBL" id="AJF05823.1"/>
    </source>
</evidence>
<evidence type="ECO:0000256" key="3">
    <source>
        <dbReference type="ARBA" id="ARBA00008061"/>
    </source>
</evidence>
<dbReference type="InterPro" id="IPR014756">
    <property type="entry name" value="Ig_E-set"/>
</dbReference>
<evidence type="ECO:0000256" key="11">
    <source>
        <dbReference type="ARBA" id="ARBA00033284"/>
    </source>
</evidence>
<dbReference type="GO" id="GO:0005737">
    <property type="term" value="C:cytoplasm"/>
    <property type="evidence" value="ECO:0007669"/>
    <property type="project" value="UniProtKB-SubCell"/>
</dbReference>
<evidence type="ECO:0000256" key="12">
    <source>
        <dbReference type="ARBA" id="ARBA00034013"/>
    </source>
</evidence>
<feature type="active site" description="Proton donor" evidence="15">
    <location>
        <position position="296"/>
    </location>
</feature>
<dbReference type="Gene3D" id="3.20.20.80">
    <property type="entry name" value="Glycosidases"/>
    <property type="match status" value="1"/>
</dbReference>
<evidence type="ECO:0000256" key="7">
    <source>
        <dbReference type="ARBA" id="ARBA00022801"/>
    </source>
</evidence>
<evidence type="ECO:0000256" key="10">
    <source>
        <dbReference type="ARBA" id="ARBA00032057"/>
    </source>
</evidence>
<keyword evidence="6" id="KW-0963">Cytoplasm</keyword>
<dbReference type="SMART" id="SM00642">
    <property type="entry name" value="Aamy"/>
    <property type="match status" value="1"/>
</dbReference>
<accession>A0A0B5FES5</accession>
<comment type="subcellular location">
    <subcellularLocation>
        <location evidence="1 15">Cytoplasm</location>
    </subcellularLocation>
</comment>
<evidence type="ECO:0000256" key="6">
    <source>
        <dbReference type="ARBA" id="ARBA00022490"/>
    </source>
</evidence>
<keyword evidence="8" id="KW-0119">Carbohydrate metabolism</keyword>
<dbReference type="CDD" id="cd02853">
    <property type="entry name" value="E_set_MTHase_like_N"/>
    <property type="match status" value="1"/>
</dbReference>
<keyword evidence="7 14" id="KW-0378">Hydrolase</keyword>
<dbReference type="PANTHER" id="PTHR43651">
    <property type="entry name" value="1,4-ALPHA-GLUCAN-BRANCHING ENZYME"/>
    <property type="match status" value="1"/>
</dbReference>
<evidence type="ECO:0000256" key="4">
    <source>
        <dbReference type="ARBA" id="ARBA00012268"/>
    </source>
</evidence>
<dbReference type="RefSeq" id="WP_040199213.1">
    <property type="nucleotide sequence ID" value="NZ_CP010311.1"/>
</dbReference>
<dbReference type="EMBL" id="CP010311">
    <property type="protein sequence ID" value="AJF05823.1"/>
    <property type="molecule type" value="Genomic_DNA"/>
</dbReference>
<dbReference type="InterPro" id="IPR006047">
    <property type="entry name" value="GH13_cat_dom"/>
</dbReference>
<comment type="pathway">
    <text evidence="2 14">Glycan biosynthesis; trehalose biosynthesis.</text>
</comment>
<evidence type="ECO:0000259" key="18">
    <source>
        <dbReference type="SMART" id="SM00642"/>
    </source>
</evidence>
<dbReference type="Pfam" id="PF02922">
    <property type="entry name" value="CBM_48"/>
    <property type="match status" value="1"/>
</dbReference>
<dbReference type="InterPro" id="IPR017853">
    <property type="entry name" value="GH"/>
</dbReference>
<evidence type="ECO:0000256" key="17">
    <source>
        <dbReference type="PIRSR" id="PIRSR006337-3"/>
    </source>
</evidence>
<evidence type="ECO:0000256" key="8">
    <source>
        <dbReference type="ARBA" id="ARBA00023277"/>
    </source>
</evidence>
<name>A0A0B5FES5_9BACT</name>
<dbReference type="GO" id="GO:0005992">
    <property type="term" value="P:trehalose biosynthetic process"/>
    <property type="evidence" value="ECO:0007669"/>
    <property type="project" value="UniProtKB-UniRule"/>
</dbReference>
<evidence type="ECO:0000256" key="16">
    <source>
        <dbReference type="PIRSR" id="PIRSR006337-2"/>
    </source>
</evidence>
<dbReference type="SUPFAM" id="SSF51445">
    <property type="entry name" value="(Trans)glycosidases"/>
    <property type="match status" value="1"/>
</dbReference>
<feature type="binding site" evidence="16">
    <location>
        <begin position="257"/>
        <end position="262"/>
    </location>
    <ligand>
        <name>substrate</name>
    </ligand>
</feature>
<evidence type="ECO:0000256" key="13">
    <source>
        <dbReference type="NCBIfam" id="TIGR02402"/>
    </source>
</evidence>
<keyword evidence="9 14" id="KW-0326">Glycosidase</keyword>
<gene>
    <name evidence="19" type="ORF">GSUB_03540</name>
</gene>
<dbReference type="SMR" id="A0A0B5FES5"/>
<evidence type="ECO:0000256" key="2">
    <source>
        <dbReference type="ARBA" id="ARBA00005199"/>
    </source>
</evidence>
<protein>
    <recommendedName>
        <fullName evidence="5 13">Malto-oligosyltrehalose trehalohydrolase</fullName>
        <shortName evidence="14">MTHase</shortName>
        <ecNumber evidence="4 13">3.2.1.141</ecNumber>
    </recommendedName>
    <alternativeName>
        <fullName evidence="11 14">4-alpha-D-((1-&gt;4)-alpha-D-glucano)trehalose trehalohydrolase</fullName>
    </alternativeName>
    <alternativeName>
        <fullName evidence="10 14">Maltooligosyl trehalose trehalohydrolase</fullName>
    </alternativeName>
</protein>
<evidence type="ECO:0000256" key="15">
    <source>
        <dbReference type="PIRSR" id="PIRSR006337-1"/>
    </source>
</evidence>
<dbReference type="SUPFAM" id="SSF81296">
    <property type="entry name" value="E set domains"/>
    <property type="match status" value="1"/>
</dbReference>
<feature type="binding site" evidence="16">
    <location>
        <begin position="321"/>
        <end position="325"/>
    </location>
    <ligand>
        <name>substrate</name>
    </ligand>
</feature>
<proteinExistence type="inferred from homology"/>
<evidence type="ECO:0000256" key="14">
    <source>
        <dbReference type="PIRNR" id="PIRNR006337"/>
    </source>
</evidence>
<evidence type="ECO:0000256" key="9">
    <source>
        <dbReference type="ARBA" id="ARBA00023295"/>
    </source>
</evidence>
<feature type="domain" description="Glycosyl hydrolase family 13 catalytic" evidence="18">
    <location>
        <begin position="87"/>
        <end position="457"/>
    </location>
</feature>
<evidence type="ECO:0000313" key="20">
    <source>
        <dbReference type="Proteomes" id="UP000035036"/>
    </source>
</evidence>
<comment type="similarity">
    <text evidence="3 14">Belongs to the glycosyl hydrolase 13 family.</text>
</comment>
<keyword evidence="20" id="KW-1185">Reference proteome</keyword>
<dbReference type="InterPro" id="IPR012768">
    <property type="entry name" value="Trehalose_TreZ"/>
</dbReference>
<dbReference type="UniPathway" id="UPA00299"/>
<dbReference type="InterPro" id="IPR044901">
    <property type="entry name" value="Trehalose_TreZ_E-set_sf"/>
</dbReference>
<dbReference type="OrthoDB" id="9760647at2"/>
<dbReference type="Proteomes" id="UP000035036">
    <property type="component" value="Chromosome"/>
</dbReference>
<dbReference type="EC" id="3.2.1.141" evidence="4 13"/>
<dbReference type="NCBIfam" id="TIGR02402">
    <property type="entry name" value="trehalose_TreZ"/>
    <property type="match status" value="1"/>
</dbReference>
<dbReference type="PANTHER" id="PTHR43651:SF11">
    <property type="entry name" value="MALTO-OLIGOSYLTREHALOSE TREHALOHYDROLASE"/>
    <property type="match status" value="1"/>
</dbReference>
<feature type="binding site" evidence="16">
    <location>
        <begin position="389"/>
        <end position="394"/>
    </location>
    <ligand>
        <name>substrate</name>
    </ligand>
</feature>
<dbReference type="InterPro" id="IPR004193">
    <property type="entry name" value="Glyco_hydro_13_N"/>
</dbReference>
<feature type="active site" description="Nucleophile" evidence="15">
    <location>
        <position position="259"/>
    </location>
</feature>